<reference evidence="5 6" key="1">
    <citation type="submission" date="2016-09" db="EMBL/GenBank/DDBJ databases">
        <title>Rhizobium oryziradicis sp. nov., isolated from the root of rice.</title>
        <authorList>
            <person name="Zhao J."/>
            <person name="Zhang X."/>
        </authorList>
    </citation>
    <scope>NUCLEOTIDE SEQUENCE [LARGE SCALE GENOMIC DNA]</scope>
    <source>
        <strain evidence="5 6">N19</strain>
    </source>
</reference>
<dbReference type="OrthoDB" id="9816011at2"/>
<dbReference type="InterPro" id="IPR014710">
    <property type="entry name" value="RmlC-like_jellyroll"/>
</dbReference>
<evidence type="ECO:0000256" key="2">
    <source>
        <dbReference type="ARBA" id="ARBA00023125"/>
    </source>
</evidence>
<accession>A0A1Q8ZSH7</accession>
<dbReference type="Pfam" id="PF12833">
    <property type="entry name" value="HTH_18"/>
    <property type="match status" value="1"/>
</dbReference>
<keyword evidence="1" id="KW-0805">Transcription regulation</keyword>
<dbReference type="Gene3D" id="2.60.120.10">
    <property type="entry name" value="Jelly Rolls"/>
    <property type="match status" value="1"/>
</dbReference>
<protein>
    <submittedName>
        <fullName evidence="5">AraC family transcriptional regulator</fullName>
    </submittedName>
</protein>
<dbReference type="InterPro" id="IPR011051">
    <property type="entry name" value="RmlC_Cupin_sf"/>
</dbReference>
<comment type="caution">
    <text evidence="5">The sequence shown here is derived from an EMBL/GenBank/DDBJ whole genome shotgun (WGS) entry which is preliminary data.</text>
</comment>
<gene>
    <name evidence="5" type="ORF">BJF95_16970</name>
</gene>
<proteinExistence type="predicted"/>
<sequence length="289" mass="32566">MVISQPYFETVAIPPGRSLLVFDRQLPEFPFNWHYHPEFELTLTVNSHGMRFVGDHVAHYGDGDLVLIAPNLPHAFQSQSLIGKATAHHAMICWFTQQWADGLIGAVPELAPVAALLMQARRGIRFGSDTAARLRRQILDLGQMNAAAQVIALQALLVELAQAPDRQLLASGEVMVSDLPRDRVRMQKVLNHLHDHYDQPLRLKPLCDLAHLTESQLQRIFKRSTRMSISAYVGQLRLGRACQMLVQTEKPMGQIATECGFFDAADFARRFRKARGATPSAYRMRFRGM</sequence>
<evidence type="ECO:0000313" key="6">
    <source>
        <dbReference type="Proteomes" id="UP000186894"/>
    </source>
</evidence>
<evidence type="ECO:0000256" key="3">
    <source>
        <dbReference type="ARBA" id="ARBA00023163"/>
    </source>
</evidence>
<dbReference type="STRING" id="1867956.BJF95_16970"/>
<dbReference type="EMBL" id="MKIM01000025">
    <property type="protein sequence ID" value="OLP45050.1"/>
    <property type="molecule type" value="Genomic_DNA"/>
</dbReference>
<dbReference type="InterPro" id="IPR020449">
    <property type="entry name" value="Tscrpt_reg_AraC-type_HTH"/>
</dbReference>
<keyword evidence="3" id="KW-0804">Transcription</keyword>
<dbReference type="InterPro" id="IPR018062">
    <property type="entry name" value="HTH_AraC-typ_CS"/>
</dbReference>
<evidence type="ECO:0000313" key="5">
    <source>
        <dbReference type="EMBL" id="OLP45050.1"/>
    </source>
</evidence>
<feature type="domain" description="HTH araC/xylS-type" evidence="4">
    <location>
        <begin position="187"/>
        <end position="285"/>
    </location>
</feature>
<dbReference type="Gene3D" id="1.10.10.60">
    <property type="entry name" value="Homeodomain-like"/>
    <property type="match status" value="1"/>
</dbReference>
<dbReference type="SMART" id="SM00342">
    <property type="entry name" value="HTH_ARAC"/>
    <property type="match status" value="1"/>
</dbReference>
<evidence type="ECO:0000259" key="4">
    <source>
        <dbReference type="PROSITE" id="PS01124"/>
    </source>
</evidence>
<dbReference type="PROSITE" id="PS01124">
    <property type="entry name" value="HTH_ARAC_FAMILY_2"/>
    <property type="match status" value="1"/>
</dbReference>
<keyword evidence="6" id="KW-1185">Reference proteome</keyword>
<dbReference type="Proteomes" id="UP000186894">
    <property type="component" value="Unassembled WGS sequence"/>
</dbReference>
<dbReference type="PANTHER" id="PTHR43280:SF27">
    <property type="entry name" value="TRANSCRIPTIONAL REGULATOR MTLR"/>
    <property type="match status" value="1"/>
</dbReference>
<dbReference type="GO" id="GO:0043565">
    <property type="term" value="F:sequence-specific DNA binding"/>
    <property type="evidence" value="ECO:0007669"/>
    <property type="project" value="InterPro"/>
</dbReference>
<dbReference type="InterPro" id="IPR018060">
    <property type="entry name" value="HTH_AraC"/>
</dbReference>
<name>A0A1Q8ZSH7_9HYPH</name>
<dbReference type="InterPro" id="IPR009057">
    <property type="entry name" value="Homeodomain-like_sf"/>
</dbReference>
<dbReference type="GO" id="GO:0003700">
    <property type="term" value="F:DNA-binding transcription factor activity"/>
    <property type="evidence" value="ECO:0007669"/>
    <property type="project" value="InterPro"/>
</dbReference>
<dbReference type="PANTHER" id="PTHR43280">
    <property type="entry name" value="ARAC-FAMILY TRANSCRIPTIONAL REGULATOR"/>
    <property type="match status" value="1"/>
</dbReference>
<dbReference type="SUPFAM" id="SSF51182">
    <property type="entry name" value="RmlC-like cupins"/>
    <property type="match status" value="1"/>
</dbReference>
<dbReference type="SUPFAM" id="SSF46689">
    <property type="entry name" value="Homeodomain-like"/>
    <property type="match status" value="2"/>
</dbReference>
<dbReference type="RefSeq" id="WP_075638963.1">
    <property type="nucleotide sequence ID" value="NZ_MKIM01000025.1"/>
</dbReference>
<keyword evidence="2" id="KW-0238">DNA-binding</keyword>
<dbReference type="PROSITE" id="PS00041">
    <property type="entry name" value="HTH_ARAC_FAMILY_1"/>
    <property type="match status" value="1"/>
</dbReference>
<organism evidence="5 6">
    <name type="scientific">Rhizobium oryziradicis</name>
    <dbReference type="NCBI Taxonomy" id="1867956"/>
    <lineage>
        <taxon>Bacteria</taxon>
        <taxon>Pseudomonadati</taxon>
        <taxon>Pseudomonadota</taxon>
        <taxon>Alphaproteobacteria</taxon>
        <taxon>Hyphomicrobiales</taxon>
        <taxon>Rhizobiaceae</taxon>
        <taxon>Rhizobium/Agrobacterium group</taxon>
        <taxon>Rhizobium</taxon>
    </lineage>
</organism>
<evidence type="ECO:0000256" key="1">
    <source>
        <dbReference type="ARBA" id="ARBA00023015"/>
    </source>
</evidence>
<dbReference type="CDD" id="cd06976">
    <property type="entry name" value="cupin_MtlR-like_N"/>
    <property type="match status" value="1"/>
</dbReference>
<dbReference type="PRINTS" id="PR00032">
    <property type="entry name" value="HTHARAC"/>
</dbReference>
<dbReference type="AlphaFoldDB" id="A0A1Q8ZSH7"/>